<sequence>MKTDSWYNWHFWLWDLRSYLCHWRIRKCPDCRRNERIVREGGYE</sequence>
<accession>X2KT62</accession>
<proteinExistence type="predicted"/>
<gene>
    <name evidence="1" type="primary">94</name>
    <name evidence="1" type="ORF">PBI_HAWKEYE_94</name>
</gene>
<evidence type="ECO:0000313" key="2">
    <source>
        <dbReference type="Proteomes" id="UP000019737"/>
    </source>
</evidence>
<reference evidence="1 2" key="1">
    <citation type="submission" date="2014-01" db="EMBL/GenBank/DDBJ databases">
        <authorList>
            <person name="Schneider V.M."/>
            <person name="Bowman C.A."/>
            <person name="Russell D.A."/>
            <person name="Pope W.H."/>
            <person name="Jacobs-Sera D."/>
            <person name="Hendrix R.W."/>
            <person name="Hatfull G.F."/>
        </authorList>
    </citation>
    <scope>NUCLEOTIDE SEQUENCE [LARGE SCALE GENOMIC DNA]</scope>
</reference>
<name>X2KT62_9CAUD</name>
<protein>
    <submittedName>
        <fullName evidence="1">Uncharacterized protein</fullName>
    </submittedName>
</protein>
<evidence type="ECO:0000313" key="1">
    <source>
        <dbReference type="EMBL" id="AHN84105.1"/>
    </source>
</evidence>
<dbReference type="EMBL" id="KJ194582">
    <property type="protein sequence ID" value="AHN84105.1"/>
    <property type="molecule type" value="Genomic_DNA"/>
</dbReference>
<dbReference type="KEGG" id="vg:19527274"/>
<dbReference type="Proteomes" id="UP000019737">
    <property type="component" value="Segment"/>
</dbReference>
<keyword evidence="2" id="KW-1185">Reference proteome</keyword>
<dbReference type="GeneID" id="19527274"/>
<dbReference type="RefSeq" id="YP_009035989.1">
    <property type="nucleotide sequence ID" value="NC_024209.1"/>
</dbReference>
<organism evidence="1 2">
    <name type="scientific">Mycobacterium phage Hawkeye</name>
    <dbReference type="NCBI Taxonomy" id="1458711"/>
    <lineage>
        <taxon>Viruses</taxon>
        <taxon>Duplodnaviria</taxon>
        <taxon>Heunggongvirae</taxon>
        <taxon>Uroviricota</taxon>
        <taxon>Caudoviricetes</taxon>
        <taxon>Dclasvirinae</taxon>
        <taxon>Hawkeyevirus</taxon>
        <taxon>Hawkeyevirus hawkeye</taxon>
    </lineage>
</organism>